<proteinExistence type="predicted"/>
<evidence type="ECO:0000313" key="1">
    <source>
        <dbReference type="EMBL" id="GAJ03012.1"/>
    </source>
</evidence>
<dbReference type="AlphaFoldDB" id="X1UHI1"/>
<name>X1UHI1_9ZZZZ</name>
<protein>
    <submittedName>
        <fullName evidence="1">Uncharacterized protein</fullName>
    </submittedName>
</protein>
<comment type="caution">
    <text evidence="1">The sequence shown here is derived from an EMBL/GenBank/DDBJ whole genome shotgun (WGS) entry which is preliminary data.</text>
</comment>
<organism evidence="1">
    <name type="scientific">marine sediment metagenome</name>
    <dbReference type="NCBI Taxonomy" id="412755"/>
    <lineage>
        <taxon>unclassified sequences</taxon>
        <taxon>metagenomes</taxon>
        <taxon>ecological metagenomes</taxon>
    </lineage>
</organism>
<dbReference type="EMBL" id="BARW01032694">
    <property type="protein sequence ID" value="GAJ03012.1"/>
    <property type="molecule type" value="Genomic_DNA"/>
</dbReference>
<reference evidence="1" key="1">
    <citation type="journal article" date="2014" name="Front. Microbiol.">
        <title>High frequency of phylogenetically diverse reductive dehalogenase-homologous genes in deep subseafloor sedimentary metagenomes.</title>
        <authorList>
            <person name="Kawai M."/>
            <person name="Futagami T."/>
            <person name="Toyoda A."/>
            <person name="Takaki Y."/>
            <person name="Nishi S."/>
            <person name="Hori S."/>
            <person name="Arai W."/>
            <person name="Tsubouchi T."/>
            <person name="Morono Y."/>
            <person name="Uchiyama I."/>
            <person name="Ito T."/>
            <person name="Fujiyama A."/>
            <person name="Inagaki F."/>
            <person name="Takami H."/>
        </authorList>
    </citation>
    <scope>NUCLEOTIDE SEQUENCE</scope>
    <source>
        <strain evidence="1">Expedition CK06-06</strain>
    </source>
</reference>
<accession>X1UHI1</accession>
<gene>
    <name evidence="1" type="ORF">S12H4_51687</name>
</gene>
<sequence length="71" mass="7512">MSVTGTVPIKIIVPPIEITTAEAIRDALLSLPANERGFIATAPGSGGFRVVSIQRKASGETEYKWSDVPEA</sequence>